<dbReference type="RefSeq" id="WP_094521243.1">
    <property type="nucleotide sequence ID" value="NZ_CP034940.1"/>
</dbReference>
<dbReference type="KEGG" id="hezz:EO776_06670"/>
<dbReference type="Proteomes" id="UP000293073">
    <property type="component" value="Chromosome"/>
</dbReference>
<dbReference type="GeneID" id="301359460"/>
<accession>A0A256K4B8</accession>
<organism evidence="2 3">
    <name type="scientific">Halorubrum ezzemoulense</name>
    <name type="common">Halorubrum chaoviator</name>
    <dbReference type="NCBI Taxonomy" id="337243"/>
    <lineage>
        <taxon>Archaea</taxon>
        <taxon>Methanobacteriati</taxon>
        <taxon>Methanobacteriota</taxon>
        <taxon>Stenosarchaea group</taxon>
        <taxon>Halobacteria</taxon>
        <taxon>Halobacteriales</taxon>
        <taxon>Haloferacaceae</taxon>
        <taxon>Halorubrum</taxon>
    </lineage>
</organism>
<protein>
    <recommendedName>
        <fullName evidence="1">DUF8215 domain-containing protein</fullName>
    </recommendedName>
</protein>
<reference evidence="3" key="1">
    <citation type="submission" date="2019-01" db="EMBL/GenBank/DDBJ databases">
        <title>Complete genome of Halorubrum ezzemoulense strain FB21.</title>
        <authorList>
            <person name="Feng Y."/>
            <person name="Louyakis A.S."/>
            <person name="Papke R.T."/>
            <person name="Gogarten J.P."/>
        </authorList>
    </citation>
    <scope>NUCLEOTIDE SEQUENCE [LARGE SCALE GENOMIC DNA]</scope>
    <source>
        <strain evidence="3">Fb21</strain>
    </source>
</reference>
<dbReference type="AlphaFoldDB" id="A0A256K4B8"/>
<dbReference type="Pfam" id="PF26650">
    <property type="entry name" value="DUF8215"/>
    <property type="match status" value="1"/>
</dbReference>
<name>A0A256K4B8_HALEZ</name>
<dbReference type="EMBL" id="CP034940">
    <property type="protein sequence ID" value="QAY19719.1"/>
    <property type="molecule type" value="Genomic_DNA"/>
</dbReference>
<gene>
    <name evidence="2" type="ORF">EO776_06670</name>
</gene>
<evidence type="ECO:0000259" key="1">
    <source>
        <dbReference type="Pfam" id="PF26650"/>
    </source>
</evidence>
<evidence type="ECO:0000313" key="3">
    <source>
        <dbReference type="Proteomes" id="UP000293073"/>
    </source>
</evidence>
<proteinExistence type="predicted"/>
<evidence type="ECO:0000313" key="2">
    <source>
        <dbReference type="EMBL" id="QAY19719.1"/>
    </source>
</evidence>
<sequence>MGTAGTVVGRLRSGVVQWLELVFFGGAELAVLSTPAFAVALVSQNRYPDAIPIAGLFALAAGSVGVALLRAGVVDVGDWPRRGELVTLPLRTVHFSLVFLTASVGVGVFAVDVVGSLWVTPAGAAVQAVGVAAFPTVYNAIHGEPVTHPAVER</sequence>
<dbReference type="InterPro" id="IPR058528">
    <property type="entry name" value="DUF8215"/>
</dbReference>
<feature type="domain" description="DUF8215" evidence="1">
    <location>
        <begin position="13"/>
        <end position="141"/>
    </location>
</feature>